<feature type="non-terminal residue" evidence="1">
    <location>
        <position position="1"/>
    </location>
</feature>
<gene>
    <name evidence="1" type="ORF">SNAT2548_LOCUS33028</name>
</gene>
<accession>A0A812UTS2</accession>
<dbReference type="Proteomes" id="UP000604046">
    <property type="component" value="Unassembled WGS sequence"/>
</dbReference>
<proteinExistence type="predicted"/>
<comment type="caution">
    <text evidence="1">The sequence shown here is derived from an EMBL/GenBank/DDBJ whole genome shotgun (WGS) entry which is preliminary data.</text>
</comment>
<sequence length="110" mass="11210">MAVIGESCASLTPYGVGATLAQLGRGGLPNDKKPRRPVCIHGLGYTSAFDRPATGQSLSGETVVAKAFLDRVALDVLVHLGIIKTTFLVVPHAAPLVSSAVALGVGAFAQ</sequence>
<evidence type="ECO:0000313" key="2">
    <source>
        <dbReference type="Proteomes" id="UP000604046"/>
    </source>
</evidence>
<protein>
    <submittedName>
        <fullName evidence="1">Uncharacterized protein</fullName>
    </submittedName>
</protein>
<keyword evidence="2" id="KW-1185">Reference proteome</keyword>
<reference evidence="1" key="1">
    <citation type="submission" date="2021-02" db="EMBL/GenBank/DDBJ databases">
        <authorList>
            <person name="Dougan E. K."/>
            <person name="Rhodes N."/>
            <person name="Thang M."/>
            <person name="Chan C."/>
        </authorList>
    </citation>
    <scope>NUCLEOTIDE SEQUENCE</scope>
</reference>
<organism evidence="1 2">
    <name type="scientific">Symbiodinium natans</name>
    <dbReference type="NCBI Taxonomy" id="878477"/>
    <lineage>
        <taxon>Eukaryota</taxon>
        <taxon>Sar</taxon>
        <taxon>Alveolata</taxon>
        <taxon>Dinophyceae</taxon>
        <taxon>Suessiales</taxon>
        <taxon>Symbiodiniaceae</taxon>
        <taxon>Symbiodinium</taxon>
    </lineage>
</organism>
<dbReference type="EMBL" id="CAJNDS010002737">
    <property type="protein sequence ID" value="CAE7578919.1"/>
    <property type="molecule type" value="Genomic_DNA"/>
</dbReference>
<name>A0A812UTS2_9DINO</name>
<evidence type="ECO:0000313" key="1">
    <source>
        <dbReference type="EMBL" id="CAE7578919.1"/>
    </source>
</evidence>
<dbReference type="OrthoDB" id="447695at2759"/>
<dbReference type="AlphaFoldDB" id="A0A812UTS2"/>